<keyword evidence="1" id="KW-1133">Transmembrane helix</keyword>
<organism evidence="3 4">
    <name type="scientific">Cohnella lubricantis</name>
    <dbReference type="NCBI Taxonomy" id="2163172"/>
    <lineage>
        <taxon>Bacteria</taxon>
        <taxon>Bacillati</taxon>
        <taxon>Bacillota</taxon>
        <taxon>Bacilli</taxon>
        <taxon>Bacillales</taxon>
        <taxon>Paenibacillaceae</taxon>
        <taxon>Cohnella</taxon>
    </lineage>
</organism>
<accession>A0A841TDQ2</accession>
<feature type="transmembrane region" description="Helical" evidence="1">
    <location>
        <begin position="24"/>
        <end position="44"/>
    </location>
</feature>
<keyword evidence="1" id="KW-0812">Transmembrane</keyword>
<dbReference type="InterPro" id="IPR031564">
    <property type="entry name" value="Flp1-like"/>
</dbReference>
<dbReference type="Proteomes" id="UP000574133">
    <property type="component" value="Unassembled WGS sequence"/>
</dbReference>
<comment type="caution">
    <text evidence="3">The sequence shown here is derived from an EMBL/GenBank/DDBJ whole genome shotgun (WGS) entry which is preliminary data.</text>
</comment>
<dbReference type="Pfam" id="PF16982">
    <property type="entry name" value="Flp1_like"/>
    <property type="match status" value="1"/>
</dbReference>
<keyword evidence="4" id="KW-1185">Reference proteome</keyword>
<dbReference type="EMBL" id="JACJVN010000027">
    <property type="protein sequence ID" value="MBB6677107.1"/>
    <property type="molecule type" value="Genomic_DNA"/>
</dbReference>
<keyword evidence="1" id="KW-0472">Membrane</keyword>
<sequence length="68" mass="7729">MATIKRLQRWSSRSMTGLWKSREGLGTLEIVLIAAVIIAIAILFKDWIIEFLQSLFGQVESKSEDVFS</sequence>
<dbReference type="RefSeq" id="WP_185178393.1">
    <property type="nucleotide sequence ID" value="NZ_CBCSEP010000001.1"/>
</dbReference>
<reference evidence="3 4" key="1">
    <citation type="submission" date="2020-08" db="EMBL/GenBank/DDBJ databases">
        <title>Cohnella phylogeny.</title>
        <authorList>
            <person name="Dunlap C."/>
        </authorList>
    </citation>
    <scope>NUCLEOTIDE SEQUENCE [LARGE SCALE GENOMIC DNA]</scope>
    <source>
        <strain evidence="3 4">DSM 103658</strain>
    </source>
</reference>
<evidence type="ECO:0000313" key="3">
    <source>
        <dbReference type="EMBL" id="MBB6677107.1"/>
    </source>
</evidence>
<name>A0A841TDQ2_9BACL</name>
<evidence type="ECO:0000256" key="1">
    <source>
        <dbReference type="SAM" id="Phobius"/>
    </source>
</evidence>
<feature type="domain" description="Putative Flagellin Flp1-like" evidence="2">
    <location>
        <begin position="18"/>
        <end position="64"/>
    </location>
</feature>
<proteinExistence type="predicted"/>
<gene>
    <name evidence="3" type="ORF">H4Q31_07180</name>
</gene>
<evidence type="ECO:0000313" key="4">
    <source>
        <dbReference type="Proteomes" id="UP000574133"/>
    </source>
</evidence>
<evidence type="ECO:0000259" key="2">
    <source>
        <dbReference type="Pfam" id="PF16982"/>
    </source>
</evidence>
<protein>
    <submittedName>
        <fullName evidence="3">Multidrug transporter</fullName>
    </submittedName>
</protein>
<dbReference type="AlphaFoldDB" id="A0A841TDQ2"/>